<proteinExistence type="inferred from homology"/>
<dbReference type="AlphaFoldDB" id="A0AAN8I3Y4"/>
<evidence type="ECO:0000256" key="6">
    <source>
        <dbReference type="ARBA" id="ARBA00022989"/>
    </source>
</evidence>
<feature type="transmembrane region" description="Helical" evidence="8">
    <location>
        <begin position="251"/>
        <end position="276"/>
    </location>
</feature>
<accession>A0AAN8I3Y4</accession>
<evidence type="ECO:0000313" key="10">
    <source>
        <dbReference type="Proteomes" id="UP001316803"/>
    </source>
</evidence>
<feature type="transmembrane region" description="Helical" evidence="8">
    <location>
        <begin position="369"/>
        <end position="390"/>
    </location>
</feature>
<protein>
    <recommendedName>
        <fullName evidence="11">C4-dicarboxylate transporter/malic acid transport protein</fullName>
    </recommendedName>
</protein>
<dbReference type="GO" id="GO:0000319">
    <property type="term" value="F:sulfite transmembrane transporter activity"/>
    <property type="evidence" value="ECO:0007669"/>
    <property type="project" value="TreeGrafter"/>
</dbReference>
<dbReference type="InterPro" id="IPR051629">
    <property type="entry name" value="Sulfite_efflux_TDT"/>
</dbReference>
<evidence type="ECO:0008006" key="11">
    <source>
        <dbReference type="Google" id="ProtNLM"/>
    </source>
</evidence>
<keyword evidence="3" id="KW-0813">Transport</keyword>
<keyword evidence="6 8" id="KW-1133">Transmembrane helix</keyword>
<keyword evidence="4" id="KW-1003">Cell membrane</keyword>
<feature type="transmembrane region" description="Helical" evidence="8">
    <location>
        <begin position="105"/>
        <end position="126"/>
    </location>
</feature>
<feature type="transmembrane region" description="Helical" evidence="8">
    <location>
        <begin position="36"/>
        <end position="54"/>
    </location>
</feature>
<keyword evidence="10" id="KW-1185">Reference proteome</keyword>
<name>A0AAN8I3Y4_9EURO</name>
<evidence type="ECO:0000256" key="8">
    <source>
        <dbReference type="SAM" id="Phobius"/>
    </source>
</evidence>
<comment type="subcellular location">
    <subcellularLocation>
        <location evidence="1">Cell membrane</location>
        <topology evidence="1">Multi-pass membrane protein</topology>
    </subcellularLocation>
</comment>
<evidence type="ECO:0000256" key="4">
    <source>
        <dbReference type="ARBA" id="ARBA00022475"/>
    </source>
</evidence>
<feature type="transmembrane region" description="Helical" evidence="8">
    <location>
        <begin position="60"/>
        <end position="84"/>
    </location>
</feature>
<dbReference type="Gene3D" id="1.50.10.150">
    <property type="entry name" value="Voltage-dependent anion channel"/>
    <property type="match status" value="1"/>
</dbReference>
<feature type="transmembrane region" description="Helical" evidence="8">
    <location>
        <begin position="335"/>
        <end position="357"/>
    </location>
</feature>
<feature type="transmembrane region" description="Helical" evidence="8">
    <location>
        <begin position="179"/>
        <end position="202"/>
    </location>
</feature>
<dbReference type="InterPro" id="IPR004695">
    <property type="entry name" value="SLAC1/Mae1/Ssu1/TehA"/>
</dbReference>
<reference evidence="9 10" key="1">
    <citation type="submission" date="2022-12" db="EMBL/GenBank/DDBJ databases">
        <title>Genomic features and morphological characterization of a novel Knufia sp. strain isolated from spacecraft assembly facility.</title>
        <authorList>
            <person name="Teixeira M."/>
            <person name="Chander A.M."/>
            <person name="Stajich J.E."/>
            <person name="Venkateswaran K."/>
        </authorList>
    </citation>
    <scope>NUCLEOTIDE SEQUENCE [LARGE SCALE GENOMIC DNA]</scope>
    <source>
        <strain evidence="9 10">FJI-L2-BK-P2</strain>
    </source>
</reference>
<evidence type="ECO:0000256" key="2">
    <source>
        <dbReference type="ARBA" id="ARBA00008566"/>
    </source>
</evidence>
<keyword evidence="5 8" id="KW-0812">Transmembrane</keyword>
<organism evidence="9 10">
    <name type="scientific">Knufia fluminis</name>
    <dbReference type="NCBI Taxonomy" id="191047"/>
    <lineage>
        <taxon>Eukaryota</taxon>
        <taxon>Fungi</taxon>
        <taxon>Dikarya</taxon>
        <taxon>Ascomycota</taxon>
        <taxon>Pezizomycotina</taxon>
        <taxon>Eurotiomycetes</taxon>
        <taxon>Chaetothyriomycetidae</taxon>
        <taxon>Chaetothyriales</taxon>
        <taxon>Trichomeriaceae</taxon>
        <taxon>Knufia</taxon>
    </lineage>
</organism>
<comment type="caution">
    <text evidence="9">The sequence shown here is derived from an EMBL/GenBank/DDBJ whole genome shotgun (WGS) entry which is preliminary data.</text>
</comment>
<feature type="transmembrane region" description="Helical" evidence="8">
    <location>
        <begin position="208"/>
        <end position="239"/>
    </location>
</feature>
<dbReference type="Proteomes" id="UP001316803">
    <property type="component" value="Unassembled WGS sequence"/>
</dbReference>
<keyword evidence="7 8" id="KW-0472">Membrane</keyword>
<evidence type="ECO:0000256" key="1">
    <source>
        <dbReference type="ARBA" id="ARBA00004651"/>
    </source>
</evidence>
<gene>
    <name evidence="9" type="ORF">OHC33_009871</name>
</gene>
<dbReference type="EMBL" id="JAKLMC020000039">
    <property type="protein sequence ID" value="KAK5949130.1"/>
    <property type="molecule type" value="Genomic_DNA"/>
</dbReference>
<evidence type="ECO:0000256" key="7">
    <source>
        <dbReference type="ARBA" id="ARBA00023136"/>
    </source>
</evidence>
<evidence type="ECO:0000256" key="3">
    <source>
        <dbReference type="ARBA" id="ARBA00022448"/>
    </source>
</evidence>
<dbReference type="GO" id="GO:0005886">
    <property type="term" value="C:plasma membrane"/>
    <property type="evidence" value="ECO:0007669"/>
    <property type="project" value="UniProtKB-SubCell"/>
</dbReference>
<dbReference type="InterPro" id="IPR038665">
    <property type="entry name" value="Voltage-dep_anion_channel_sf"/>
</dbReference>
<feature type="transmembrane region" description="Helical" evidence="8">
    <location>
        <begin position="138"/>
        <end position="158"/>
    </location>
</feature>
<evidence type="ECO:0000256" key="5">
    <source>
        <dbReference type="ARBA" id="ARBA00022692"/>
    </source>
</evidence>
<comment type="similarity">
    <text evidence="2">Belongs to the tellurite-resistance/dicarboxylate transporter (TDT) family.</text>
</comment>
<sequence>MSQADGKANGHLDAEKQNQPQKRSAIRALIQDFSPIWFVYCMNAGIISILLHQLPYRFDGLGVLSTIAFMVDFVLFIVFSIIFLTRFALYRKQAYTEITDNIQDLSFLAAWPIAWLTLSSLVALIVSTAGWGGHAFTVVAYVMWWFGAGWMLLTYFFIFITMVRKAKASGEGGGRLPPLILMPAMGIATVATTGGLIASYSYAISARLAVPIIIFSFLMVGIAVFTATFLYTLLLYHLFTEGWPVPAITPAMFVTAGPFGQSAAAIQLLSSAANTYRRFAGYNRGPFISANAAQPLYVVCVFIALLLAGMSSVYALLALYAMVERAFQKQLSWTMSWNSIIFPIGTLTTACNAFAIAMDSPAWRTVNTALVLILVILFLVNTAFMALKIVKGELLIVREDPRSQKQE</sequence>
<dbReference type="PANTHER" id="PTHR31686:SF3">
    <property type="entry name" value="ACID TRANSPORT PROTEIN, PUTATIVE (AFU_ORTHOLOGUE AFUA_4G09410)-RELATED"/>
    <property type="match status" value="1"/>
</dbReference>
<evidence type="ECO:0000313" key="9">
    <source>
        <dbReference type="EMBL" id="KAK5949130.1"/>
    </source>
</evidence>
<feature type="transmembrane region" description="Helical" evidence="8">
    <location>
        <begin position="296"/>
        <end position="323"/>
    </location>
</feature>
<dbReference type="PANTHER" id="PTHR31686">
    <property type="match status" value="1"/>
</dbReference>
<dbReference type="Pfam" id="PF03595">
    <property type="entry name" value="SLAC1"/>
    <property type="match status" value="1"/>
</dbReference>